<evidence type="ECO:0000256" key="1">
    <source>
        <dbReference type="SAM" id="MobiDB-lite"/>
    </source>
</evidence>
<feature type="region of interest" description="Disordered" evidence="1">
    <location>
        <begin position="412"/>
        <end position="437"/>
    </location>
</feature>
<protein>
    <submittedName>
        <fullName evidence="3">Uncharacterized protein</fullName>
    </submittedName>
</protein>
<feature type="chain" id="PRO_5042970938" evidence="2">
    <location>
        <begin position="23"/>
        <end position="614"/>
    </location>
</feature>
<feature type="compositionally biased region" description="Low complexity" evidence="1">
    <location>
        <begin position="189"/>
        <end position="209"/>
    </location>
</feature>
<accession>A0AAN4ZC46</accession>
<reference evidence="4" key="1">
    <citation type="submission" date="2022-10" db="EMBL/GenBank/DDBJ databases">
        <title>Genome assembly of Pristionchus species.</title>
        <authorList>
            <person name="Yoshida K."/>
            <person name="Sommer R.J."/>
        </authorList>
    </citation>
    <scope>NUCLEOTIDE SEQUENCE [LARGE SCALE GENOMIC DNA]</scope>
    <source>
        <strain evidence="4">RS5460</strain>
    </source>
</reference>
<proteinExistence type="predicted"/>
<dbReference type="AlphaFoldDB" id="A0AAN4ZC46"/>
<comment type="caution">
    <text evidence="3">The sequence shown here is derived from an EMBL/GenBank/DDBJ whole genome shotgun (WGS) entry which is preliminary data.</text>
</comment>
<feature type="compositionally biased region" description="Basic and acidic residues" evidence="1">
    <location>
        <begin position="318"/>
        <end position="331"/>
    </location>
</feature>
<feature type="region of interest" description="Disordered" evidence="1">
    <location>
        <begin position="185"/>
        <end position="390"/>
    </location>
</feature>
<keyword evidence="4" id="KW-1185">Reference proteome</keyword>
<keyword evidence="2" id="KW-0732">Signal</keyword>
<feature type="compositionally biased region" description="Polar residues" evidence="1">
    <location>
        <begin position="217"/>
        <end position="228"/>
    </location>
</feature>
<feature type="non-terminal residue" evidence="3">
    <location>
        <position position="1"/>
    </location>
</feature>
<evidence type="ECO:0000313" key="3">
    <source>
        <dbReference type="EMBL" id="GMR37254.1"/>
    </source>
</evidence>
<dbReference type="EMBL" id="BTRK01000002">
    <property type="protein sequence ID" value="GMR37254.1"/>
    <property type="molecule type" value="Genomic_DNA"/>
</dbReference>
<gene>
    <name evidence="3" type="ORF">PMAYCL1PPCAC_07449</name>
</gene>
<feature type="compositionally biased region" description="Low complexity" evidence="1">
    <location>
        <begin position="234"/>
        <end position="254"/>
    </location>
</feature>
<organism evidence="3 4">
    <name type="scientific">Pristionchus mayeri</name>
    <dbReference type="NCBI Taxonomy" id="1317129"/>
    <lineage>
        <taxon>Eukaryota</taxon>
        <taxon>Metazoa</taxon>
        <taxon>Ecdysozoa</taxon>
        <taxon>Nematoda</taxon>
        <taxon>Chromadorea</taxon>
        <taxon>Rhabditida</taxon>
        <taxon>Rhabditina</taxon>
        <taxon>Diplogasteromorpha</taxon>
        <taxon>Diplogasteroidea</taxon>
        <taxon>Neodiplogasteridae</taxon>
        <taxon>Pristionchus</taxon>
    </lineage>
</organism>
<dbReference type="Proteomes" id="UP001328107">
    <property type="component" value="Unassembled WGS sequence"/>
</dbReference>
<name>A0AAN4ZC46_9BILA</name>
<feature type="compositionally biased region" description="Polar residues" evidence="1">
    <location>
        <begin position="356"/>
        <end position="368"/>
    </location>
</feature>
<evidence type="ECO:0000313" key="4">
    <source>
        <dbReference type="Proteomes" id="UP001328107"/>
    </source>
</evidence>
<sequence>SMVSAAAAAVVLLLSLAATVRCSVKSCEQAQVWARGRELLSAMKGQLVLVAFPNAPDKNTLRKLSSLAESHPSVRAIALFDPSSCSLEEAAVMGREWRWLIIDRDEVSTRQRLGLKQNEVALFDRCGRLARTLPLSSTEELKQAMRTAQHHANCGWCQYGTESGEGTRIDKKLDAFFQQAIVTQPPNQPRAYPHRQQQQHQNTHQMARQLHNPPPQRQTLHTQGGQSNDSHRVQQTNYEQQQQRQYQQRSQNQQSPPPSPYRTQQHSMGQVPDHVTHSQIGQHEYAQRGSNIPQTASAPTTAQSTDDYGDYDEVMQTEPKEKKVDLRKPSFNDDAQWATSSPFHQRRQHKDLFAMNPSTSSSHSTAYEENSRKPKTTVVPSTTTEKKKAEGFEDYEDYGDYGAMKTFTKSEEVQKETSHFTRSTQTRPRSIDPRNYDLENADEDEVNMVEVPCKAITDDICYHQKKSGRKLSKCCKKGIYIADFCQPGKCSNTTVQACCMQKYLQAKFQCCENVEMEGTTATDSFSRCCHAHFVEEVREGDTLIKDDCCSPEAAAEYWQSVHDICLPNVQADLSTVKFEIRLSDGIRVLDLAETEKWQHECKYGGRRAQYVYVP</sequence>
<evidence type="ECO:0000256" key="2">
    <source>
        <dbReference type="SAM" id="SignalP"/>
    </source>
</evidence>
<feature type="signal peptide" evidence="2">
    <location>
        <begin position="1"/>
        <end position="22"/>
    </location>
</feature>
<feature type="compositionally biased region" description="Low complexity" evidence="1">
    <location>
        <begin position="293"/>
        <end position="306"/>
    </location>
</feature>